<name>X1LG51_9ZZZZ</name>
<proteinExistence type="predicted"/>
<reference evidence="2" key="1">
    <citation type="journal article" date="2014" name="Front. Microbiol.">
        <title>High frequency of phylogenetically diverse reductive dehalogenase-homologous genes in deep subseafloor sedimentary metagenomes.</title>
        <authorList>
            <person name="Kawai M."/>
            <person name="Futagami T."/>
            <person name="Toyoda A."/>
            <person name="Takaki Y."/>
            <person name="Nishi S."/>
            <person name="Hori S."/>
            <person name="Arai W."/>
            <person name="Tsubouchi T."/>
            <person name="Morono Y."/>
            <person name="Uchiyama I."/>
            <person name="Ito T."/>
            <person name="Fujiyama A."/>
            <person name="Inagaki F."/>
            <person name="Takami H."/>
        </authorList>
    </citation>
    <scope>NUCLEOTIDE SEQUENCE</scope>
    <source>
        <strain evidence="2">Expedition CK06-06</strain>
    </source>
</reference>
<dbReference type="AlphaFoldDB" id="X1LG51"/>
<evidence type="ECO:0000256" key="1">
    <source>
        <dbReference type="SAM" id="MobiDB-lite"/>
    </source>
</evidence>
<feature type="compositionally biased region" description="Basic and acidic residues" evidence="1">
    <location>
        <begin position="35"/>
        <end position="47"/>
    </location>
</feature>
<gene>
    <name evidence="2" type="ORF">S06H3_03605</name>
</gene>
<evidence type="ECO:0000313" key="2">
    <source>
        <dbReference type="EMBL" id="GAH93113.1"/>
    </source>
</evidence>
<comment type="caution">
    <text evidence="2">The sequence shown here is derived from an EMBL/GenBank/DDBJ whole genome shotgun (WGS) entry which is preliminary data.</text>
</comment>
<feature type="non-terminal residue" evidence="2">
    <location>
        <position position="1"/>
    </location>
</feature>
<accession>X1LG51</accession>
<organism evidence="2">
    <name type="scientific">marine sediment metagenome</name>
    <dbReference type="NCBI Taxonomy" id="412755"/>
    <lineage>
        <taxon>unclassified sequences</taxon>
        <taxon>metagenomes</taxon>
        <taxon>ecological metagenomes</taxon>
    </lineage>
</organism>
<protein>
    <submittedName>
        <fullName evidence="2">Uncharacterized protein</fullName>
    </submittedName>
</protein>
<feature type="region of interest" description="Disordered" evidence="1">
    <location>
        <begin position="1"/>
        <end position="47"/>
    </location>
</feature>
<sequence length="47" mass="4705">SGAEAATVIASSLGPARSGNASAAAMSEIPPFPEASKKILEKEGEFE</sequence>
<dbReference type="EMBL" id="BARV01001190">
    <property type="protein sequence ID" value="GAH93113.1"/>
    <property type="molecule type" value="Genomic_DNA"/>
</dbReference>